<gene>
    <name evidence="2" type="ORF">E5F87_09385</name>
</gene>
<accession>A0AAX2SR02</accession>
<evidence type="ECO:0008006" key="4">
    <source>
        <dbReference type="Google" id="ProtNLM"/>
    </source>
</evidence>
<comment type="caution">
    <text evidence="2">The sequence shown here is derived from an EMBL/GenBank/DDBJ whole genome shotgun (WGS) entry which is preliminary data.</text>
</comment>
<feature type="transmembrane region" description="Helical" evidence="1">
    <location>
        <begin position="21"/>
        <end position="38"/>
    </location>
</feature>
<reference evidence="2" key="1">
    <citation type="journal article" date="2019" name="Cell Metab.">
        <title>Nutrient sensing in CD11c cells alters the gut microbiome to regulate food intake and body mass.</title>
        <authorList>
            <person name="Chagwedera N.D."/>
            <person name="Ang Q.Y."/>
            <person name="Bisanz J.E."/>
            <person name="Leong Y.A."/>
            <person name="Ganeshan K."/>
            <person name="Cai J."/>
            <person name="Patterson A.D."/>
            <person name="Turnbaugh P.J."/>
            <person name="Chawla A."/>
        </authorList>
    </citation>
    <scope>NUCLEOTIDE SEQUENCE</scope>
    <source>
        <strain evidence="2">I8-5</strain>
    </source>
</reference>
<evidence type="ECO:0000256" key="1">
    <source>
        <dbReference type="SAM" id="Phobius"/>
    </source>
</evidence>
<dbReference type="Proteomes" id="UP000297521">
    <property type="component" value="Unassembled WGS sequence"/>
</dbReference>
<evidence type="ECO:0000313" key="2">
    <source>
        <dbReference type="EMBL" id="TGB09840.1"/>
    </source>
</evidence>
<protein>
    <recommendedName>
        <fullName evidence="4">SMODS-associating 2TM beta-strand rich effector domain-containing protein</fullName>
    </recommendedName>
</protein>
<dbReference type="GeneID" id="77191199"/>
<reference evidence="2" key="2">
    <citation type="submission" date="2019-04" db="EMBL/GenBank/DDBJ databases">
        <authorList>
            <person name="Bisanz J.E."/>
            <person name="Chagwedera N.D."/>
            <person name="Chawla A."/>
            <person name="Turnbaugh P.J."/>
        </authorList>
    </citation>
    <scope>NUCLEOTIDE SEQUENCE</scope>
    <source>
        <strain evidence="2">I8-5</strain>
    </source>
</reference>
<organism evidence="2 3">
    <name type="scientific">Limosilactobacillus reuteri</name>
    <name type="common">Lactobacillus reuteri</name>
    <dbReference type="NCBI Taxonomy" id="1598"/>
    <lineage>
        <taxon>Bacteria</taxon>
        <taxon>Bacillati</taxon>
        <taxon>Bacillota</taxon>
        <taxon>Bacilli</taxon>
        <taxon>Lactobacillales</taxon>
        <taxon>Lactobacillaceae</taxon>
        <taxon>Limosilactobacillus</taxon>
    </lineage>
</organism>
<keyword evidence="1" id="KW-0812">Transmembrane</keyword>
<dbReference type="AlphaFoldDB" id="A0AAX2SR02"/>
<evidence type="ECO:0000313" key="3">
    <source>
        <dbReference type="Proteomes" id="UP000297521"/>
    </source>
</evidence>
<proteinExistence type="predicted"/>
<feature type="transmembrane region" description="Helical" evidence="1">
    <location>
        <begin position="50"/>
        <end position="70"/>
    </location>
</feature>
<name>A0AAX2SR02_LIMRT</name>
<keyword evidence="1" id="KW-1133">Transmembrane helix</keyword>
<sequence>MKEIVKMFYKKAKEFLRKNWWDVRYLLLFAVAFLLFRFDKFIKWIIQDTGTVADWVSGLGTVGAFFAIFWQMDKQEKMERAFKVEQSRPRFIHMFRGVLPDNTNILLDDNNFFASLGEKGYDYLKLIVNHPSYFNLLTLDNISSNTIYTCEVILTDDFEKEYYWAQNGLQQNSIIAPVPVSLINRFKNICEKQIVPDETKEKNILLHAKEIEVRFTTSSNEIGFYKLCLNNNEEKYYFINESNNNEIQASKNGKILGKNNPKIEVLNSKFDAYKSKRMRSATIPYHMLKIKILGGE</sequence>
<dbReference type="RefSeq" id="WP_122481354.1">
    <property type="nucleotide sequence ID" value="NZ_PUXG01000020.1"/>
</dbReference>
<keyword evidence="1" id="KW-0472">Membrane</keyword>
<dbReference type="EMBL" id="SRKR01000019">
    <property type="protein sequence ID" value="TGB09840.1"/>
    <property type="molecule type" value="Genomic_DNA"/>
</dbReference>